<dbReference type="Proteomes" id="UP000284731">
    <property type="component" value="Unassembled WGS sequence"/>
</dbReference>
<dbReference type="GO" id="GO:0004124">
    <property type="term" value="F:cysteine synthase activity"/>
    <property type="evidence" value="ECO:0007669"/>
    <property type="project" value="TreeGrafter"/>
</dbReference>
<evidence type="ECO:0000313" key="4">
    <source>
        <dbReference type="Proteomes" id="UP000284731"/>
    </source>
</evidence>
<dbReference type="SUPFAM" id="SSF53383">
    <property type="entry name" value="PLP-dependent transferases"/>
    <property type="match status" value="1"/>
</dbReference>
<evidence type="ECO:0000259" key="1">
    <source>
        <dbReference type="Pfam" id="PF00266"/>
    </source>
</evidence>
<dbReference type="PANTHER" id="PTHR43797">
    <property type="entry name" value="HOMOCYSTEINE/CYSTEINE SYNTHASE"/>
    <property type="match status" value="1"/>
</dbReference>
<keyword evidence="3" id="KW-0808">Transferase</keyword>
<dbReference type="GO" id="GO:0003961">
    <property type="term" value="F:O-acetylhomoserine aminocarboxypropyltransferase activity"/>
    <property type="evidence" value="ECO:0007669"/>
    <property type="project" value="TreeGrafter"/>
</dbReference>
<dbReference type="GO" id="GO:0005737">
    <property type="term" value="C:cytoplasm"/>
    <property type="evidence" value="ECO:0007669"/>
    <property type="project" value="TreeGrafter"/>
</dbReference>
<dbReference type="AlphaFoldDB" id="A0A412PET9"/>
<dbReference type="EMBL" id="QRWX01000002">
    <property type="protein sequence ID" value="RGT55970.1"/>
    <property type="molecule type" value="Genomic_DNA"/>
</dbReference>
<dbReference type="Gene3D" id="3.90.1150.130">
    <property type="match status" value="1"/>
</dbReference>
<feature type="domain" description="YhfS-like C-terminal" evidence="2">
    <location>
        <begin position="256"/>
        <end position="356"/>
    </location>
</feature>
<dbReference type="InterPro" id="IPR015424">
    <property type="entry name" value="PyrdxlP-dep_Trfase"/>
</dbReference>
<dbReference type="Gene3D" id="3.40.640.10">
    <property type="entry name" value="Type I PLP-dependent aspartate aminotransferase-like (Major domain)"/>
    <property type="match status" value="1"/>
</dbReference>
<gene>
    <name evidence="3" type="ORF">DWX20_03955</name>
</gene>
<dbReference type="InterPro" id="IPR015421">
    <property type="entry name" value="PyrdxlP-dep_Trfase_major"/>
</dbReference>
<organism evidence="3 4">
    <name type="scientific">Solobacterium moorei</name>
    <dbReference type="NCBI Taxonomy" id="102148"/>
    <lineage>
        <taxon>Bacteria</taxon>
        <taxon>Bacillati</taxon>
        <taxon>Bacillota</taxon>
        <taxon>Erysipelotrichia</taxon>
        <taxon>Erysipelotrichales</taxon>
        <taxon>Erysipelotrichaceae</taxon>
        <taxon>Solobacterium</taxon>
    </lineage>
</organism>
<dbReference type="RefSeq" id="WP_118764575.1">
    <property type="nucleotide sequence ID" value="NZ_CABJCF010000002.1"/>
</dbReference>
<dbReference type="InterPro" id="IPR054718">
    <property type="entry name" value="YhfS-like_C"/>
</dbReference>
<comment type="caution">
    <text evidence="3">The sequence shown here is derived from an EMBL/GenBank/DDBJ whole genome shotgun (WGS) entry which is preliminary data.</text>
</comment>
<feature type="domain" description="Aminotransferase class V" evidence="1">
    <location>
        <begin position="53"/>
        <end position="227"/>
    </location>
</feature>
<sequence length="368" mass="40562">MKTYPLESISLEEAKQKQFQLIDAITKEFQGKEFLSAGDFGVVPGLNKPVYAEKVERVIANFFHAEKALLLIGSGTGAIRSGLQAMASANEEILVHTSPIYPTTEVSFSSMGLIPVRANFNDLEDIKHVLEEHQNIRTALVQYTRQAIDDSYDMEEVLQTIKSIRDVQIITDDNYAVMKVHKIGVELGADLSAFSCFKLLGPEGVGVVVGKASIVDAIEKMNYSGGSKVQGWQAMEVLRGFTYAPVALAIQAEVNEELVKRLNNHEVEGVKEAFLANAQSKVLLVEFEGDIAKAVLEEAEKLGGLPNPVGAESKYEAVPMFYRVSGTFRKADPTLEERMIRINPNRSGADTIIRILKESIRKAKDVSR</sequence>
<dbReference type="Pfam" id="PF00266">
    <property type="entry name" value="Aminotran_5"/>
    <property type="match status" value="1"/>
</dbReference>
<accession>A0A412PET9</accession>
<dbReference type="GO" id="GO:0008483">
    <property type="term" value="F:transaminase activity"/>
    <property type="evidence" value="ECO:0007669"/>
    <property type="project" value="UniProtKB-KW"/>
</dbReference>
<dbReference type="InterPro" id="IPR006235">
    <property type="entry name" value="OAc-hSer/O-AcSer_sulfhydrylase"/>
</dbReference>
<evidence type="ECO:0000313" key="3">
    <source>
        <dbReference type="EMBL" id="RGT55970.1"/>
    </source>
</evidence>
<proteinExistence type="predicted"/>
<dbReference type="GO" id="GO:0006535">
    <property type="term" value="P:cysteine biosynthetic process from serine"/>
    <property type="evidence" value="ECO:0007669"/>
    <property type="project" value="TreeGrafter"/>
</dbReference>
<protein>
    <submittedName>
        <fullName evidence="3">Aminotransferase class V-fold PLP-dependent enzyme</fullName>
    </submittedName>
</protein>
<dbReference type="GO" id="GO:0071269">
    <property type="term" value="P:L-homocysteine biosynthetic process"/>
    <property type="evidence" value="ECO:0007669"/>
    <property type="project" value="TreeGrafter"/>
</dbReference>
<name>A0A412PET9_9FIRM</name>
<dbReference type="Pfam" id="PF22475">
    <property type="entry name" value="YhfS-like_C"/>
    <property type="match status" value="1"/>
</dbReference>
<dbReference type="InterPro" id="IPR000192">
    <property type="entry name" value="Aminotrans_V_dom"/>
</dbReference>
<reference evidence="3 4" key="1">
    <citation type="submission" date="2018-08" db="EMBL/GenBank/DDBJ databases">
        <title>A genome reference for cultivated species of the human gut microbiota.</title>
        <authorList>
            <person name="Zou Y."/>
            <person name="Xue W."/>
            <person name="Luo G."/>
        </authorList>
    </citation>
    <scope>NUCLEOTIDE SEQUENCE [LARGE SCALE GENOMIC DNA]</scope>
    <source>
        <strain evidence="3 4">AF18-46</strain>
    </source>
</reference>
<evidence type="ECO:0000259" key="2">
    <source>
        <dbReference type="Pfam" id="PF22475"/>
    </source>
</evidence>
<dbReference type="PANTHER" id="PTHR43797:SF2">
    <property type="entry name" value="HOMOCYSTEINE_CYSTEINE SYNTHASE"/>
    <property type="match status" value="1"/>
</dbReference>
<keyword evidence="3" id="KW-0032">Aminotransferase</keyword>